<keyword evidence="1" id="KW-0805">Transcription regulation</keyword>
<name>A0A1H6CP52_9ACTN</name>
<evidence type="ECO:0000313" key="6">
    <source>
        <dbReference type="Proteomes" id="UP000236723"/>
    </source>
</evidence>
<dbReference type="GO" id="GO:0003700">
    <property type="term" value="F:DNA-binding transcription factor activity"/>
    <property type="evidence" value="ECO:0007669"/>
    <property type="project" value="TreeGrafter"/>
</dbReference>
<sequence length="353" mass="37894">MPVTAEVRSALTNQTGRHVTITAIAREAGVSVSTVSKVLNGRADVAEGTRSRVEELLAKHAYPRARRRGSDPAGLIDIVFDELDSPWAVEIIRGAEEVAHAAGTGTVVSAIHARSEPARQWLDNLERRRSEGVVLVVDELTAAQRARLQALDVPCIVIDPRGEPDPQVPSIGAANWAGGQAATRHLIELGHRRIAIISGPAGMLCSRARLDGYRGALEGAGLPADPALVRHGDFHHESGYLQAARLLELPDPPTAIFAGSDQQAFGACEAARERGLRIPQDLSIVGFDDLPVARWFSPPLTTVRQPLAEMGSLATRLLFRLSRGETLETHHVELATELVIRESTAPPPAPARP</sequence>
<dbReference type="PROSITE" id="PS50932">
    <property type="entry name" value="HTH_LACI_2"/>
    <property type="match status" value="1"/>
</dbReference>
<dbReference type="SUPFAM" id="SSF47413">
    <property type="entry name" value="lambda repressor-like DNA-binding domains"/>
    <property type="match status" value="1"/>
</dbReference>
<dbReference type="CDD" id="cd01392">
    <property type="entry name" value="HTH_LacI"/>
    <property type="match status" value="1"/>
</dbReference>
<dbReference type="AlphaFoldDB" id="A0A1H6CP52"/>
<accession>A0A1H6CP52</accession>
<keyword evidence="6" id="KW-1185">Reference proteome</keyword>
<evidence type="ECO:0000256" key="3">
    <source>
        <dbReference type="ARBA" id="ARBA00023163"/>
    </source>
</evidence>
<dbReference type="InterPro" id="IPR000843">
    <property type="entry name" value="HTH_LacI"/>
</dbReference>
<dbReference type="PANTHER" id="PTHR30146">
    <property type="entry name" value="LACI-RELATED TRANSCRIPTIONAL REPRESSOR"/>
    <property type="match status" value="1"/>
</dbReference>
<gene>
    <name evidence="5" type="ORF">SAMN04489712_110230</name>
</gene>
<dbReference type="Proteomes" id="UP000236723">
    <property type="component" value="Unassembled WGS sequence"/>
</dbReference>
<evidence type="ECO:0000256" key="1">
    <source>
        <dbReference type="ARBA" id="ARBA00023015"/>
    </source>
</evidence>
<feature type="domain" description="HTH lacI-type" evidence="4">
    <location>
        <begin position="19"/>
        <end position="73"/>
    </location>
</feature>
<proteinExistence type="predicted"/>
<dbReference type="InterPro" id="IPR028082">
    <property type="entry name" value="Peripla_BP_I"/>
</dbReference>
<dbReference type="InterPro" id="IPR010982">
    <property type="entry name" value="Lambda_DNA-bd_dom_sf"/>
</dbReference>
<keyword evidence="3" id="KW-0804">Transcription</keyword>
<dbReference type="GO" id="GO:0000976">
    <property type="term" value="F:transcription cis-regulatory region binding"/>
    <property type="evidence" value="ECO:0007669"/>
    <property type="project" value="TreeGrafter"/>
</dbReference>
<dbReference type="Pfam" id="PF13377">
    <property type="entry name" value="Peripla_BP_3"/>
    <property type="match status" value="1"/>
</dbReference>
<dbReference type="CDD" id="cd06296">
    <property type="entry name" value="PBP1_CatR-like"/>
    <property type="match status" value="1"/>
</dbReference>
<dbReference type="Gene3D" id="3.40.50.2300">
    <property type="match status" value="2"/>
</dbReference>
<reference evidence="6" key="1">
    <citation type="submission" date="2016-10" db="EMBL/GenBank/DDBJ databases">
        <authorList>
            <person name="Varghese N."/>
            <person name="Submissions S."/>
        </authorList>
    </citation>
    <scope>NUCLEOTIDE SEQUENCE [LARGE SCALE GENOMIC DNA]</scope>
    <source>
        <strain evidence="6">DSM 43163</strain>
    </source>
</reference>
<dbReference type="Pfam" id="PF00356">
    <property type="entry name" value="LacI"/>
    <property type="match status" value="1"/>
</dbReference>
<keyword evidence="2" id="KW-0238">DNA-binding</keyword>
<dbReference type="OrthoDB" id="3227375at2"/>
<evidence type="ECO:0000259" key="4">
    <source>
        <dbReference type="PROSITE" id="PS50932"/>
    </source>
</evidence>
<dbReference type="SMART" id="SM00354">
    <property type="entry name" value="HTH_LACI"/>
    <property type="match status" value="1"/>
</dbReference>
<dbReference type="InterPro" id="IPR046335">
    <property type="entry name" value="LacI/GalR-like_sensor"/>
</dbReference>
<dbReference type="Gene3D" id="1.10.260.40">
    <property type="entry name" value="lambda repressor-like DNA-binding domains"/>
    <property type="match status" value="1"/>
</dbReference>
<evidence type="ECO:0000256" key="2">
    <source>
        <dbReference type="ARBA" id="ARBA00023125"/>
    </source>
</evidence>
<organism evidence="5 6">
    <name type="scientific">Thermomonospora echinospora</name>
    <dbReference type="NCBI Taxonomy" id="1992"/>
    <lineage>
        <taxon>Bacteria</taxon>
        <taxon>Bacillati</taxon>
        <taxon>Actinomycetota</taxon>
        <taxon>Actinomycetes</taxon>
        <taxon>Streptosporangiales</taxon>
        <taxon>Thermomonosporaceae</taxon>
        <taxon>Thermomonospora</taxon>
    </lineage>
</organism>
<dbReference type="SUPFAM" id="SSF53822">
    <property type="entry name" value="Periplasmic binding protein-like I"/>
    <property type="match status" value="1"/>
</dbReference>
<evidence type="ECO:0000313" key="5">
    <source>
        <dbReference type="EMBL" id="SEG74483.1"/>
    </source>
</evidence>
<dbReference type="EMBL" id="FNVO01000010">
    <property type="protein sequence ID" value="SEG74483.1"/>
    <property type="molecule type" value="Genomic_DNA"/>
</dbReference>
<dbReference type="PANTHER" id="PTHR30146:SF153">
    <property type="entry name" value="LACTOSE OPERON REPRESSOR"/>
    <property type="match status" value="1"/>
</dbReference>
<protein>
    <submittedName>
        <fullName evidence="5">Transcriptional regulator, LacI family</fullName>
    </submittedName>
</protein>